<dbReference type="PANTHER" id="PTHR42080:SF1">
    <property type="entry name" value="SRR1-LIKE DOMAIN-CONTAINING PROTEIN"/>
    <property type="match status" value="1"/>
</dbReference>
<dbReference type="InterPro" id="IPR012942">
    <property type="entry name" value="SRR1-like"/>
</dbReference>
<dbReference type="Pfam" id="PF07985">
    <property type="entry name" value="SRR1"/>
    <property type="match status" value="1"/>
</dbReference>
<protein>
    <recommendedName>
        <fullName evidence="1">SRR1-like domain-containing protein</fullName>
    </recommendedName>
</protein>
<accession>A0A6A5K5D3</accession>
<keyword evidence="3" id="KW-1185">Reference proteome</keyword>
<organism evidence="2 3">
    <name type="scientific">Decorospora gaudefroyi</name>
    <dbReference type="NCBI Taxonomy" id="184978"/>
    <lineage>
        <taxon>Eukaryota</taxon>
        <taxon>Fungi</taxon>
        <taxon>Dikarya</taxon>
        <taxon>Ascomycota</taxon>
        <taxon>Pezizomycotina</taxon>
        <taxon>Dothideomycetes</taxon>
        <taxon>Pleosporomycetidae</taxon>
        <taxon>Pleosporales</taxon>
        <taxon>Pleosporineae</taxon>
        <taxon>Pleosporaceae</taxon>
        <taxon>Decorospora</taxon>
    </lineage>
</organism>
<dbReference type="OrthoDB" id="5230585at2759"/>
<sequence>MTSDETSNAAINRAVDQAVNHLDDLTAMSRETSTEAGFEDGLYDEQWITSEEEPYLDKNEAFSHRFDLMASEVERRGRPIYTRALLTRIQASRDTLLQELQRPATERNLRGLVLFPRNGHGVRIWDEQENFRADSIDVAYMPRLALHSEVQSKYPELSNQTMLLRRYNPNRTEKHFDVPYSFRTFARTWYDEHKYFGRMNKYWEALTHTKSLWLKSASRRKLIATIENSLAQSTPIDKVVCFGIGAFNLNPNWYDAAIQYLAIFDIVKTLNTAYQKKDPNHPRIKMLFQDPFYESRDLQLLHRQWGMERKHEIEFVSDPDGLLSIDAKTMVVTAFLPFQVPLMQIIADLFTENPDRGPAAVICDSMHLDPNQRKYGFRERASPAVARVFTEHYAKKAGGFSDHVLGEELGRDLRGHRWDERGRYWLTRMDMFTRML</sequence>
<dbReference type="AlphaFoldDB" id="A0A6A5K5D3"/>
<name>A0A6A5K5D3_9PLEO</name>
<evidence type="ECO:0000259" key="1">
    <source>
        <dbReference type="Pfam" id="PF07985"/>
    </source>
</evidence>
<reference evidence="2" key="1">
    <citation type="submission" date="2020-01" db="EMBL/GenBank/DDBJ databases">
        <authorList>
            <consortium name="DOE Joint Genome Institute"/>
            <person name="Haridas S."/>
            <person name="Albert R."/>
            <person name="Binder M."/>
            <person name="Bloem J."/>
            <person name="Labutti K."/>
            <person name="Salamov A."/>
            <person name="Andreopoulos B."/>
            <person name="Baker S.E."/>
            <person name="Barry K."/>
            <person name="Bills G."/>
            <person name="Bluhm B.H."/>
            <person name="Cannon C."/>
            <person name="Castanera R."/>
            <person name="Culley D.E."/>
            <person name="Daum C."/>
            <person name="Ezra D."/>
            <person name="Gonzalez J.B."/>
            <person name="Henrissat B."/>
            <person name="Kuo A."/>
            <person name="Liang C."/>
            <person name="Lipzen A."/>
            <person name="Lutzoni F."/>
            <person name="Magnuson J."/>
            <person name="Mondo S."/>
            <person name="Nolan M."/>
            <person name="Ohm R."/>
            <person name="Pangilinan J."/>
            <person name="Park H.-J."/>
            <person name="Ramirez L."/>
            <person name="Alfaro M."/>
            <person name="Sun H."/>
            <person name="Tritt A."/>
            <person name="Yoshinaga Y."/>
            <person name="Zwiers L.-H."/>
            <person name="Turgeon B.G."/>
            <person name="Goodwin S.B."/>
            <person name="Spatafora J.W."/>
            <person name="Crous P.W."/>
            <person name="Grigoriev I.V."/>
        </authorList>
    </citation>
    <scope>NUCLEOTIDE SEQUENCE</scope>
    <source>
        <strain evidence="2">P77</strain>
    </source>
</reference>
<feature type="domain" description="SRR1-like" evidence="1">
    <location>
        <begin position="225"/>
        <end position="371"/>
    </location>
</feature>
<evidence type="ECO:0000313" key="3">
    <source>
        <dbReference type="Proteomes" id="UP000800040"/>
    </source>
</evidence>
<gene>
    <name evidence="2" type="ORF">BDW02DRAFT_610524</name>
</gene>
<dbReference type="EMBL" id="ML975428">
    <property type="protein sequence ID" value="KAF1829714.1"/>
    <property type="molecule type" value="Genomic_DNA"/>
</dbReference>
<dbReference type="Proteomes" id="UP000800040">
    <property type="component" value="Unassembled WGS sequence"/>
</dbReference>
<dbReference type="PANTHER" id="PTHR42080">
    <property type="entry name" value="SRR1 DOMAIN-CONTAINING PROTEIN"/>
    <property type="match status" value="1"/>
</dbReference>
<evidence type="ECO:0000313" key="2">
    <source>
        <dbReference type="EMBL" id="KAF1829714.1"/>
    </source>
</evidence>
<proteinExistence type="predicted"/>